<dbReference type="Proteomes" id="UP001443914">
    <property type="component" value="Unassembled WGS sequence"/>
</dbReference>
<evidence type="ECO:0000313" key="10">
    <source>
        <dbReference type="EMBL" id="KAK9664495.1"/>
    </source>
</evidence>
<dbReference type="Gene3D" id="3.30.9.10">
    <property type="entry name" value="D-Amino Acid Oxidase, subunit A, domain 2"/>
    <property type="match status" value="1"/>
</dbReference>
<protein>
    <recommendedName>
        <fullName evidence="8">L-2-hydroxyglutarate dehydrogenase, mitochondrial</fullName>
        <ecNumber evidence="7">1.1.99.2</ecNumber>
    </recommendedName>
</protein>
<dbReference type="GO" id="GO:0047545">
    <property type="term" value="F:(S)-2-hydroxyglutarate dehydrogenase activity"/>
    <property type="evidence" value="ECO:0007669"/>
    <property type="project" value="UniProtKB-EC"/>
</dbReference>
<gene>
    <name evidence="10" type="ORF">RND81_14G046500</name>
</gene>
<comment type="similarity">
    <text evidence="6">Belongs to the L2HGDH family.</text>
</comment>
<keyword evidence="11" id="KW-1185">Reference proteome</keyword>
<evidence type="ECO:0000256" key="5">
    <source>
        <dbReference type="ARBA" id="ARBA00036066"/>
    </source>
</evidence>
<evidence type="ECO:0000259" key="9">
    <source>
        <dbReference type="Pfam" id="PF01266"/>
    </source>
</evidence>
<dbReference type="InterPro" id="IPR006076">
    <property type="entry name" value="FAD-dep_OxRdtase"/>
</dbReference>
<dbReference type="EC" id="1.1.99.2" evidence="7"/>
<evidence type="ECO:0000256" key="1">
    <source>
        <dbReference type="ARBA" id="ARBA00001974"/>
    </source>
</evidence>
<evidence type="ECO:0000256" key="3">
    <source>
        <dbReference type="ARBA" id="ARBA00022827"/>
    </source>
</evidence>
<dbReference type="InterPro" id="IPR036188">
    <property type="entry name" value="FAD/NAD-bd_sf"/>
</dbReference>
<evidence type="ECO:0000256" key="2">
    <source>
        <dbReference type="ARBA" id="ARBA00022630"/>
    </source>
</evidence>
<dbReference type="Gene3D" id="3.50.50.60">
    <property type="entry name" value="FAD/NAD(P)-binding domain"/>
    <property type="match status" value="1"/>
</dbReference>
<accession>A0AAW1GLG0</accession>
<dbReference type="PANTHER" id="PTHR43104">
    <property type="entry name" value="L-2-HYDROXYGLUTARATE DEHYDROGENASE, MITOCHONDRIAL"/>
    <property type="match status" value="1"/>
</dbReference>
<evidence type="ECO:0000313" key="11">
    <source>
        <dbReference type="Proteomes" id="UP001443914"/>
    </source>
</evidence>
<dbReference type="Pfam" id="PF01266">
    <property type="entry name" value="DAO"/>
    <property type="match status" value="1"/>
</dbReference>
<evidence type="ECO:0000256" key="7">
    <source>
        <dbReference type="ARBA" id="ARBA00038878"/>
    </source>
</evidence>
<keyword evidence="2" id="KW-0285">Flavoprotein</keyword>
<evidence type="ECO:0000256" key="8">
    <source>
        <dbReference type="ARBA" id="ARBA00041137"/>
    </source>
</evidence>
<reference evidence="10" key="1">
    <citation type="submission" date="2024-03" db="EMBL/GenBank/DDBJ databases">
        <title>WGS assembly of Saponaria officinalis var. Norfolk2.</title>
        <authorList>
            <person name="Jenkins J."/>
            <person name="Shu S."/>
            <person name="Grimwood J."/>
            <person name="Barry K."/>
            <person name="Goodstein D."/>
            <person name="Schmutz J."/>
            <person name="Leebens-Mack J."/>
            <person name="Osbourn A."/>
        </authorList>
    </citation>
    <scope>NUCLEOTIDE SEQUENCE [LARGE SCALE GENOMIC DNA]</scope>
    <source>
        <strain evidence="10">JIC</strain>
    </source>
</reference>
<proteinExistence type="inferred from homology"/>
<keyword evidence="4" id="KW-0560">Oxidoreductase</keyword>
<comment type="caution">
    <text evidence="10">The sequence shown here is derived from an EMBL/GenBank/DDBJ whole genome shotgun (WGS) entry which is preliminary data.</text>
</comment>
<evidence type="ECO:0000256" key="4">
    <source>
        <dbReference type="ARBA" id="ARBA00023002"/>
    </source>
</evidence>
<dbReference type="SUPFAM" id="SSF51905">
    <property type="entry name" value="FAD/NAD(P)-binding domain"/>
    <property type="match status" value="1"/>
</dbReference>
<dbReference type="PANTHER" id="PTHR43104:SF4">
    <property type="entry name" value="L-2-HYDROXYGLUTARATE DEHYDROGENASE, MITOCHONDRIAL"/>
    <property type="match status" value="1"/>
</dbReference>
<feature type="domain" description="FAD dependent oxidoreductase" evidence="9">
    <location>
        <begin position="55"/>
        <end position="441"/>
    </location>
</feature>
<sequence length="447" mass="48610">MTQRLLKTTTIINTIKNSKINPFSRFKNPVKRSISNTQINNLISSSCPKEKVGCVVIGAGVVGIAIARELSLKGSQVLVIDSSNTFGTSTSSRNSQVIHAGIYYPNTSFKAKFCIKGRDLMYKYCSERDVPHKQTGKLIVATRESEIPKLKEILARGVENGVDGLRLMEASEAMGMEPELHCVKALFSPLTGIVDSHTLMLSLLGDAEKNGATFSYNTTVLGGQVLGNQIALAVTTTQNLEKRDEADVLDTTELILLPKVVINSAGLAAIPLAKRLIGLNSSFIPNAYYARGHYFSLSNTKTPPFRRLIYPLPEDGGIGVHVTLDLDGQIKFGPDVEWLDGVPDIASFLNGFDYSVSHHRAKRFYPEIRKYYPNLKEGSLEPGYSGIRPKISGPRTDGRTASCDFVIQGEDVHGVPGLVNLFGIESPGLTSSMAIAEHVASMVIHSI</sequence>
<comment type="catalytic activity">
    <reaction evidence="5">
        <text>(S)-2-hydroxyglutarate + A = 2-oxoglutarate + AH2</text>
        <dbReference type="Rhea" id="RHEA:21252"/>
        <dbReference type="ChEBI" id="CHEBI:13193"/>
        <dbReference type="ChEBI" id="CHEBI:16782"/>
        <dbReference type="ChEBI" id="CHEBI:16810"/>
        <dbReference type="ChEBI" id="CHEBI:17499"/>
        <dbReference type="EC" id="1.1.99.2"/>
    </reaction>
</comment>
<dbReference type="AlphaFoldDB" id="A0AAW1GLG0"/>
<keyword evidence="3" id="KW-0274">FAD</keyword>
<organism evidence="10 11">
    <name type="scientific">Saponaria officinalis</name>
    <name type="common">Common soapwort</name>
    <name type="synonym">Lychnis saponaria</name>
    <dbReference type="NCBI Taxonomy" id="3572"/>
    <lineage>
        <taxon>Eukaryota</taxon>
        <taxon>Viridiplantae</taxon>
        <taxon>Streptophyta</taxon>
        <taxon>Embryophyta</taxon>
        <taxon>Tracheophyta</taxon>
        <taxon>Spermatophyta</taxon>
        <taxon>Magnoliopsida</taxon>
        <taxon>eudicotyledons</taxon>
        <taxon>Gunneridae</taxon>
        <taxon>Pentapetalae</taxon>
        <taxon>Caryophyllales</taxon>
        <taxon>Caryophyllaceae</taxon>
        <taxon>Caryophylleae</taxon>
        <taxon>Saponaria</taxon>
    </lineage>
</organism>
<dbReference type="EMBL" id="JBDFQZ010000014">
    <property type="protein sequence ID" value="KAK9664495.1"/>
    <property type="molecule type" value="Genomic_DNA"/>
</dbReference>
<comment type="cofactor">
    <cofactor evidence="1">
        <name>FAD</name>
        <dbReference type="ChEBI" id="CHEBI:57692"/>
    </cofactor>
</comment>
<name>A0AAW1GLG0_SAPOF</name>
<evidence type="ECO:0000256" key="6">
    <source>
        <dbReference type="ARBA" id="ARBA00037941"/>
    </source>
</evidence>